<dbReference type="Pfam" id="PF12921">
    <property type="entry name" value="ATP13"/>
    <property type="match status" value="1"/>
</dbReference>
<evidence type="ECO:0000256" key="1">
    <source>
        <dbReference type="ARBA" id="ARBA00004173"/>
    </source>
</evidence>
<evidence type="ECO:0000313" key="5">
    <source>
        <dbReference type="EMBL" id="GIC89224.1"/>
    </source>
</evidence>
<evidence type="ECO:0008006" key="7">
    <source>
        <dbReference type="Google" id="ProtNLM"/>
    </source>
</evidence>
<accession>A0A8E0QTU0</accession>
<dbReference type="InterPro" id="IPR002885">
    <property type="entry name" value="PPR_rpt"/>
</dbReference>
<reference evidence="5" key="1">
    <citation type="journal article" date="2015" name="Genome Announc.">
        <title>Draft Genome Sequence of the Pathogenic Filamentous Fungus Aspergillus udagawae Strain IFM 46973T.</title>
        <authorList>
            <person name="Kusuya Y."/>
            <person name="Takahashi-Nakaguchi A."/>
            <person name="Takahashi H."/>
            <person name="Yaguchi T."/>
        </authorList>
    </citation>
    <scope>NUCLEOTIDE SEQUENCE</scope>
    <source>
        <strain evidence="5">IFM 46973</strain>
    </source>
</reference>
<evidence type="ECO:0000256" key="2">
    <source>
        <dbReference type="ARBA" id="ARBA00022946"/>
    </source>
</evidence>
<evidence type="ECO:0000256" key="4">
    <source>
        <dbReference type="SAM" id="MobiDB-lite"/>
    </source>
</evidence>
<comment type="subcellular location">
    <subcellularLocation>
        <location evidence="1">Mitochondrion</location>
    </subcellularLocation>
</comment>
<gene>
    <name evidence="5" type="ORF">Aud_005631</name>
</gene>
<proteinExistence type="predicted"/>
<dbReference type="GO" id="GO:0005739">
    <property type="term" value="C:mitochondrion"/>
    <property type="evidence" value="ECO:0007669"/>
    <property type="project" value="UniProtKB-SubCell"/>
</dbReference>
<dbReference type="Gene3D" id="1.25.40.10">
    <property type="entry name" value="Tetratricopeptide repeat domain"/>
    <property type="match status" value="1"/>
</dbReference>
<name>A0A8E0QTU0_9EURO</name>
<evidence type="ECO:0000256" key="3">
    <source>
        <dbReference type="ARBA" id="ARBA00023128"/>
    </source>
</evidence>
<reference evidence="5" key="2">
    <citation type="submission" date="2021-01" db="EMBL/GenBank/DDBJ databases">
        <title>Pan-genome distribution and transcriptional activeness of fungal secondary metabolism genes in Aspergillus section Fumigati.</title>
        <authorList>
            <person name="Takahashi H."/>
            <person name="Umemura M."/>
            <person name="Ninomiya A."/>
            <person name="Kusuya Y."/>
            <person name="Urayama S."/>
            <person name="Shimizu M."/>
            <person name="Watanabe A."/>
            <person name="Kamei K."/>
            <person name="Yaguchi T."/>
            <person name="Hagiwara D."/>
        </authorList>
    </citation>
    <scope>NUCLEOTIDE SEQUENCE</scope>
    <source>
        <strain evidence="5">IFM 46973</strain>
    </source>
</reference>
<dbReference type="InterPro" id="IPR024319">
    <property type="entry name" value="ATPase_expression_mit"/>
</dbReference>
<dbReference type="EMBL" id="BBXM02000004">
    <property type="protein sequence ID" value="GIC89224.1"/>
    <property type="molecule type" value="Genomic_DNA"/>
</dbReference>
<dbReference type="AlphaFoldDB" id="A0A8E0QTU0"/>
<sequence>MFRSIISRYGRSYGSSRLTGSAPRPTLCQRRSLASHPDSFIDPEYPEHLEQHLDHHQNHQRTPGYHRENAQLLSQFHAIRSTLSTVSVSPGDHAEAQKTVPKELEDAFFSIVREGQPDLVMNALLDPKFEVVVGSLPESTFVEVFRLLSPAYFIDPFRAIYRALHPSAVALKGYRQLDRIFDKFACNLASVVSIRRSAGHTLGLAEYTHLLDCARSTGDALMADHVWHAMIQDDVIPDVHCYNYYMEAKIWNGAYTGREKYHLRITPFAYRKRRFDDPNLGWKGYGTANRSVRKEVMQILSEMTEEGTSGDEATYVNVILAACRVGNVSTMKHVLKTVWNVDIDALAAQGDPSTLPRPREYDRSSPLYPSSRLLFAVAHAFGNNNDISGAMRAISFISSSYDIPVPEEVWQELLERSFVLSRPRFGQDAQRNAKGKVPYEFLTAAVQTMKSEPFHVQPTVEIYQILAKTAWDQAKLSDFRQYMESAYAILEETRRKRRTARAIVENYLGPPQSEARASQPGEPWFDLTLLQSRAFAEAVHAYDVLRMRTAQQTIIMERLAKLLIIHPRWVGRDNPIWESQLLPRVIEEWQDFLPESVSVQIRGGDVQFHGETCWGDPLLNIHKRVPVRRPTVDNGLVLDEDARELDDDFFWARYPAKLREMAAPALARLFSGVTKRLANPVRRRPVLEGAVEADVVDERAGALPHAAETEPPSQRPPGWTADDEDVFEPTTGPLVVA</sequence>
<organism evidence="5 6">
    <name type="scientific">Aspergillus udagawae</name>
    <dbReference type="NCBI Taxonomy" id="91492"/>
    <lineage>
        <taxon>Eukaryota</taxon>
        <taxon>Fungi</taxon>
        <taxon>Dikarya</taxon>
        <taxon>Ascomycota</taxon>
        <taxon>Pezizomycotina</taxon>
        <taxon>Eurotiomycetes</taxon>
        <taxon>Eurotiomycetidae</taxon>
        <taxon>Eurotiales</taxon>
        <taxon>Aspergillaceae</taxon>
        <taxon>Aspergillus</taxon>
        <taxon>Aspergillus subgen. Fumigati</taxon>
    </lineage>
</organism>
<dbReference type="Pfam" id="PF13812">
    <property type="entry name" value="PPR_3"/>
    <property type="match status" value="1"/>
</dbReference>
<dbReference type="InterPro" id="IPR011990">
    <property type="entry name" value="TPR-like_helical_dom_sf"/>
</dbReference>
<protein>
    <recommendedName>
        <fullName evidence="7">Mitochondrial ATPase expression-domain-containing protein</fullName>
    </recommendedName>
</protein>
<keyword evidence="2" id="KW-0809">Transit peptide</keyword>
<evidence type="ECO:0000313" key="6">
    <source>
        <dbReference type="Proteomes" id="UP000036893"/>
    </source>
</evidence>
<comment type="caution">
    <text evidence="5">The sequence shown here is derived from an EMBL/GenBank/DDBJ whole genome shotgun (WGS) entry which is preliminary data.</text>
</comment>
<dbReference type="GeneID" id="66993108"/>
<dbReference type="Proteomes" id="UP000036893">
    <property type="component" value="Unassembled WGS sequence"/>
</dbReference>
<feature type="region of interest" description="Disordered" evidence="4">
    <location>
        <begin position="702"/>
        <end position="737"/>
    </location>
</feature>
<keyword evidence="3" id="KW-0496">Mitochondrion</keyword>
<dbReference type="RefSeq" id="XP_043146490.1">
    <property type="nucleotide sequence ID" value="XM_043290555.1"/>
</dbReference>